<reference evidence="3" key="1">
    <citation type="journal article" date="2014" name="Front. Microbiol.">
        <title>High frequency of phylogenetically diverse reductive dehalogenase-homologous genes in deep subseafloor sedimentary metagenomes.</title>
        <authorList>
            <person name="Kawai M."/>
            <person name="Futagami T."/>
            <person name="Toyoda A."/>
            <person name="Takaki Y."/>
            <person name="Nishi S."/>
            <person name="Hori S."/>
            <person name="Arai W."/>
            <person name="Tsubouchi T."/>
            <person name="Morono Y."/>
            <person name="Uchiyama I."/>
            <person name="Ito T."/>
            <person name="Fujiyama A."/>
            <person name="Inagaki F."/>
            <person name="Takami H."/>
        </authorList>
    </citation>
    <scope>NUCLEOTIDE SEQUENCE</scope>
    <source>
        <strain evidence="3">Expedition CK06-06</strain>
    </source>
</reference>
<protein>
    <recommendedName>
        <fullName evidence="2">Alcohol dehydrogenase iron-type/glycerol dehydrogenase GldA domain-containing protein</fullName>
    </recommendedName>
</protein>
<dbReference type="Gene3D" id="3.40.50.1970">
    <property type="match status" value="1"/>
</dbReference>
<dbReference type="Pfam" id="PF00465">
    <property type="entry name" value="Fe-ADH"/>
    <property type="match status" value="1"/>
</dbReference>
<dbReference type="InterPro" id="IPR044731">
    <property type="entry name" value="BDH-like"/>
</dbReference>
<evidence type="ECO:0000259" key="2">
    <source>
        <dbReference type="Pfam" id="PF00465"/>
    </source>
</evidence>
<keyword evidence="1" id="KW-0560">Oxidoreductase</keyword>
<comment type="caution">
    <text evidence="3">The sequence shown here is derived from an EMBL/GenBank/DDBJ whole genome shotgun (WGS) entry which is preliminary data.</text>
</comment>
<dbReference type="PANTHER" id="PTHR43633:SF1">
    <property type="entry name" value="ALCOHOL DEHYDROGENASE YQHD"/>
    <property type="match status" value="1"/>
</dbReference>
<gene>
    <name evidence="3" type="ORF">S06H3_40100</name>
</gene>
<dbReference type="SUPFAM" id="SSF56796">
    <property type="entry name" value="Dehydroquinate synthase-like"/>
    <property type="match status" value="1"/>
</dbReference>
<evidence type="ECO:0000313" key="3">
    <source>
        <dbReference type="EMBL" id="GAI34830.1"/>
    </source>
</evidence>
<accession>X1P732</accession>
<dbReference type="GO" id="GO:0008106">
    <property type="term" value="F:alcohol dehydrogenase (NADP+) activity"/>
    <property type="evidence" value="ECO:0007669"/>
    <property type="project" value="TreeGrafter"/>
</dbReference>
<dbReference type="AlphaFoldDB" id="X1P732"/>
<proteinExistence type="predicted"/>
<dbReference type="GO" id="GO:1990362">
    <property type="term" value="F:butanol dehydrogenase (NAD+) activity"/>
    <property type="evidence" value="ECO:0007669"/>
    <property type="project" value="InterPro"/>
</dbReference>
<name>X1P732_9ZZZZ</name>
<dbReference type="GO" id="GO:0046872">
    <property type="term" value="F:metal ion binding"/>
    <property type="evidence" value="ECO:0007669"/>
    <property type="project" value="InterPro"/>
</dbReference>
<dbReference type="InterPro" id="IPR001670">
    <property type="entry name" value="ADH_Fe/GldA"/>
</dbReference>
<dbReference type="EMBL" id="BARV01024583">
    <property type="protein sequence ID" value="GAI34830.1"/>
    <property type="molecule type" value="Genomic_DNA"/>
</dbReference>
<sequence>MNFEYLLARTELLFGEGVLENIGDKVSKIGSKSLLVTGKRSMSRLGFLDKTEGVLKKAGVEVVRYGGVEPNPTVGTVNRGAKLALEHNCDVVVGLGHVNIFLIFLAVPSFLTGLFQQLPASWPIQSTGAQKRLQHPVQLSPLLKNSFY</sequence>
<dbReference type="GO" id="GO:1990002">
    <property type="term" value="F:methylglyoxal reductase (NADPH) (acetol producing) activity"/>
    <property type="evidence" value="ECO:0007669"/>
    <property type="project" value="TreeGrafter"/>
</dbReference>
<evidence type="ECO:0000256" key="1">
    <source>
        <dbReference type="ARBA" id="ARBA00023002"/>
    </source>
</evidence>
<dbReference type="PANTHER" id="PTHR43633">
    <property type="entry name" value="ALCOHOL DEHYDROGENASE YQHD"/>
    <property type="match status" value="1"/>
</dbReference>
<dbReference type="GO" id="GO:0005829">
    <property type="term" value="C:cytosol"/>
    <property type="evidence" value="ECO:0007669"/>
    <property type="project" value="TreeGrafter"/>
</dbReference>
<feature type="domain" description="Alcohol dehydrogenase iron-type/glycerol dehydrogenase GldA" evidence="2">
    <location>
        <begin position="10"/>
        <end position="96"/>
    </location>
</feature>
<organism evidence="3">
    <name type="scientific">marine sediment metagenome</name>
    <dbReference type="NCBI Taxonomy" id="412755"/>
    <lineage>
        <taxon>unclassified sequences</taxon>
        <taxon>metagenomes</taxon>
        <taxon>ecological metagenomes</taxon>
    </lineage>
</organism>